<reference evidence="6" key="1">
    <citation type="journal article" date="2012" name="Nature">
        <title>A physical, genetic and functional sequence assembly of the barley genome.</title>
        <authorList>
            <consortium name="The International Barley Genome Sequencing Consortium"/>
            <person name="Mayer K.F."/>
            <person name="Waugh R."/>
            <person name="Brown J.W."/>
            <person name="Schulman A."/>
            <person name="Langridge P."/>
            <person name="Platzer M."/>
            <person name="Fincher G.B."/>
            <person name="Muehlbauer G.J."/>
            <person name="Sato K."/>
            <person name="Close T.J."/>
            <person name="Wise R.P."/>
            <person name="Stein N."/>
        </authorList>
    </citation>
    <scope>NUCLEOTIDE SEQUENCE [LARGE SCALE GENOMIC DNA]</scope>
    <source>
        <strain evidence="6">cv. Morex</strain>
    </source>
</reference>
<dbReference type="SMR" id="A0A8I6X5B9"/>
<dbReference type="InterPro" id="IPR019734">
    <property type="entry name" value="TPR_rpt"/>
</dbReference>
<feature type="repeat" description="ANK" evidence="1">
    <location>
        <begin position="283"/>
        <end position="316"/>
    </location>
</feature>
<proteinExistence type="predicted"/>
<name>A0A8I6X5B9_HORVV</name>
<dbReference type="Gene3D" id="1.25.40.10">
    <property type="entry name" value="Tetratricopeptide repeat domain"/>
    <property type="match status" value="1"/>
</dbReference>
<reference evidence="5" key="3">
    <citation type="submission" date="2022-01" db="UniProtKB">
        <authorList>
            <consortium name="EnsemblPlants"/>
        </authorList>
    </citation>
    <scope>IDENTIFICATION</scope>
    <source>
        <strain evidence="5">subsp. vulgare</strain>
    </source>
</reference>
<dbReference type="PROSITE" id="PS50297">
    <property type="entry name" value="ANK_REP_REGION"/>
    <property type="match status" value="3"/>
</dbReference>
<keyword evidence="6" id="KW-1185">Reference proteome</keyword>
<dbReference type="AlphaFoldDB" id="A0A8I6X5B9"/>
<dbReference type="PANTHER" id="PTHR46224:SF31">
    <property type="match status" value="1"/>
</dbReference>
<dbReference type="SMART" id="SM00028">
    <property type="entry name" value="TPR"/>
    <property type="match status" value="2"/>
</dbReference>
<protein>
    <recommendedName>
        <fullName evidence="4">Serine/threonine-protein kinase BSK1-like TPR repeats domain-containing protein</fullName>
    </recommendedName>
</protein>
<evidence type="ECO:0000313" key="5">
    <source>
        <dbReference type="EnsemblPlants" id="HORVU.MOREX.r3.3HG0240660.1"/>
    </source>
</evidence>
<dbReference type="InterPro" id="IPR036770">
    <property type="entry name" value="Ankyrin_rpt-contain_sf"/>
</dbReference>
<dbReference type="SUPFAM" id="SSF48452">
    <property type="entry name" value="TPR-like"/>
    <property type="match status" value="1"/>
</dbReference>
<dbReference type="Gramene" id="HORVU.MOREX.r2.3HG0199820.1">
    <property type="protein sequence ID" value="HORVU.MOREX.r2.3HG0199820.1"/>
    <property type="gene ID" value="HORVU.MOREX.r2.3HG0199820"/>
</dbReference>
<organism evidence="5 6">
    <name type="scientific">Hordeum vulgare subsp. vulgare</name>
    <name type="common">Domesticated barley</name>
    <dbReference type="NCBI Taxonomy" id="112509"/>
    <lineage>
        <taxon>Eukaryota</taxon>
        <taxon>Viridiplantae</taxon>
        <taxon>Streptophyta</taxon>
        <taxon>Embryophyta</taxon>
        <taxon>Tracheophyta</taxon>
        <taxon>Spermatophyta</taxon>
        <taxon>Magnoliopsida</taxon>
        <taxon>Liliopsida</taxon>
        <taxon>Poales</taxon>
        <taxon>Poaceae</taxon>
        <taxon>BOP clade</taxon>
        <taxon>Pooideae</taxon>
        <taxon>Triticodae</taxon>
        <taxon>Triticeae</taxon>
        <taxon>Hordeinae</taxon>
        <taxon>Hordeum</taxon>
    </lineage>
</organism>
<evidence type="ECO:0000313" key="6">
    <source>
        <dbReference type="Proteomes" id="UP000011116"/>
    </source>
</evidence>
<reference evidence="5" key="2">
    <citation type="submission" date="2020-10" db="EMBL/GenBank/DDBJ databases">
        <authorList>
            <person name="Scholz U."/>
            <person name="Mascher M."/>
            <person name="Fiebig A."/>
        </authorList>
    </citation>
    <scope>NUCLEOTIDE SEQUENCE [LARGE SCALE GENOMIC DNA]</scope>
    <source>
        <strain evidence="5">cv. Morex</strain>
    </source>
</reference>
<sequence>MASLPNYCPSADDTHDAGSEAPMNDSLESSSIHDAAGNNASVDNSLESSSIHDDAAGNHAPMNDSLEDTRALMKAAIAGNLDSVKGIVQRLTKGSGDPSTIFSFNVGGISVLHAAALSAQLEVSKYLVEELKGDVNAQLKGDVNSRAYGAGVVGMTPFMACAQSGDVAAVKYFLDHGGDLMKADDKGRTVLHHAAAEGCCLVTKFLLSEGVPVDINYGHGTPLYVAAESGEDKTLDILLDHGADPNIDVHGMGSPFFIALTKRSFKCMEALVKAGADVNLKIFGLTPLGFVTSRGGYTDFIQFLLDVGADANISDDLGWLPVQLAAARDCKEEVEMLFPLTSPIPNVPNWTIEGVISHAKIEFKKPLDQKDCQRRKSFIKLQADIAFKQKNYKLASELYDMAINHGESATLYANRSLTKLLMGDGEGALSDALRCRVLRPHWAKAFYREGAALMLLEEYEQAYDALLDAQNLDPENAEIERELRKARELM</sequence>
<dbReference type="Proteomes" id="UP000011116">
    <property type="component" value="Chromosome 3H"/>
</dbReference>
<evidence type="ECO:0000256" key="1">
    <source>
        <dbReference type="PROSITE-ProRule" id="PRU00023"/>
    </source>
</evidence>
<feature type="repeat" description="ANK" evidence="1">
    <location>
        <begin position="218"/>
        <end position="250"/>
    </location>
</feature>
<feature type="domain" description="Serine/threonine-protein kinase BSK1-like TPR repeats" evidence="4">
    <location>
        <begin position="379"/>
        <end position="447"/>
    </location>
</feature>
<feature type="region of interest" description="Disordered" evidence="3">
    <location>
        <begin position="1"/>
        <end position="64"/>
    </location>
</feature>
<evidence type="ECO:0000256" key="2">
    <source>
        <dbReference type="PROSITE-ProRule" id="PRU00339"/>
    </source>
</evidence>
<dbReference type="PROSITE" id="PS50088">
    <property type="entry name" value="ANK_REPEAT"/>
    <property type="match status" value="4"/>
</dbReference>
<dbReference type="PROSITE" id="PS50005">
    <property type="entry name" value="TPR"/>
    <property type="match status" value="1"/>
</dbReference>
<feature type="repeat" description="ANK" evidence="1">
    <location>
        <begin position="186"/>
        <end position="218"/>
    </location>
</feature>
<feature type="repeat" description="ANK" evidence="1">
    <location>
        <begin position="153"/>
        <end position="185"/>
    </location>
</feature>
<evidence type="ECO:0000256" key="3">
    <source>
        <dbReference type="SAM" id="MobiDB-lite"/>
    </source>
</evidence>
<keyword evidence="1" id="KW-0040">ANK repeat</keyword>
<dbReference type="InterPro" id="IPR051616">
    <property type="entry name" value="Cul2-RING_E3_ligase_SR"/>
</dbReference>
<dbReference type="Pfam" id="PF25575">
    <property type="entry name" value="TPR_BSK1_C"/>
    <property type="match status" value="1"/>
</dbReference>
<dbReference type="SMART" id="SM00248">
    <property type="entry name" value="ANK"/>
    <property type="match status" value="6"/>
</dbReference>
<accession>A0A8I6X5B9</accession>
<feature type="repeat" description="TPR" evidence="2">
    <location>
        <begin position="443"/>
        <end position="476"/>
    </location>
</feature>
<dbReference type="EnsemblPlants" id="HORVU.MOREX.r3.3HG0240660.1">
    <property type="protein sequence ID" value="HORVU.MOREX.r3.3HG0240660.1"/>
    <property type="gene ID" value="HORVU.MOREX.r3.3HG0240660"/>
</dbReference>
<dbReference type="InterPro" id="IPR011990">
    <property type="entry name" value="TPR-like_helical_dom_sf"/>
</dbReference>
<dbReference type="Gramene" id="HORVU.MOREX.r3.3HG0240660.1">
    <property type="protein sequence ID" value="HORVU.MOREX.r3.3HG0240660.1"/>
    <property type="gene ID" value="HORVU.MOREX.r3.3HG0240660"/>
</dbReference>
<keyword evidence="2" id="KW-0802">TPR repeat</keyword>
<dbReference type="SUPFAM" id="SSF48403">
    <property type="entry name" value="Ankyrin repeat"/>
    <property type="match status" value="1"/>
</dbReference>
<dbReference type="InterPro" id="IPR058209">
    <property type="entry name" value="TPR_BSK1_C"/>
</dbReference>
<dbReference type="Pfam" id="PF12796">
    <property type="entry name" value="Ank_2"/>
    <property type="match status" value="2"/>
</dbReference>
<dbReference type="PANTHER" id="PTHR46224">
    <property type="entry name" value="ANKYRIN REPEAT FAMILY PROTEIN"/>
    <property type="match status" value="1"/>
</dbReference>
<feature type="compositionally biased region" description="Polar residues" evidence="3">
    <location>
        <begin position="26"/>
        <end position="49"/>
    </location>
</feature>
<dbReference type="Gene3D" id="1.25.40.20">
    <property type="entry name" value="Ankyrin repeat-containing domain"/>
    <property type="match status" value="2"/>
</dbReference>
<dbReference type="InterPro" id="IPR002110">
    <property type="entry name" value="Ankyrin_rpt"/>
</dbReference>
<evidence type="ECO:0000259" key="4">
    <source>
        <dbReference type="Pfam" id="PF25575"/>
    </source>
</evidence>